<proteinExistence type="predicted"/>
<dbReference type="Proteomes" id="UP001589750">
    <property type="component" value="Unassembled WGS sequence"/>
</dbReference>
<feature type="transmembrane region" description="Helical" evidence="1">
    <location>
        <begin position="136"/>
        <end position="162"/>
    </location>
</feature>
<feature type="transmembrane region" description="Helical" evidence="1">
    <location>
        <begin position="64"/>
        <end position="81"/>
    </location>
</feature>
<gene>
    <name evidence="2" type="ORF">ACFFRI_06745</name>
</gene>
<accession>A0ABV5K7L6</accession>
<feature type="transmembrane region" description="Helical" evidence="1">
    <location>
        <begin position="33"/>
        <end position="52"/>
    </location>
</feature>
<dbReference type="RefSeq" id="WP_140008095.1">
    <property type="nucleotide sequence ID" value="NZ_JBHMDG010000008.1"/>
</dbReference>
<keyword evidence="1" id="KW-0812">Transmembrane</keyword>
<dbReference type="InterPro" id="IPR010721">
    <property type="entry name" value="UstE-like"/>
</dbReference>
<evidence type="ECO:0000313" key="3">
    <source>
        <dbReference type="Proteomes" id="UP001589750"/>
    </source>
</evidence>
<feature type="transmembrane region" description="Helical" evidence="1">
    <location>
        <begin position="243"/>
        <end position="264"/>
    </location>
</feature>
<feature type="transmembrane region" description="Helical" evidence="1">
    <location>
        <begin position="220"/>
        <end position="237"/>
    </location>
</feature>
<protein>
    <submittedName>
        <fullName evidence="2">DUF1295 domain-containing protein</fullName>
    </submittedName>
</protein>
<dbReference type="PANTHER" id="PTHR32251">
    <property type="entry name" value="3-OXO-5-ALPHA-STEROID 4-DEHYDROGENASE"/>
    <property type="match status" value="1"/>
</dbReference>
<dbReference type="EMBL" id="JBHMDG010000008">
    <property type="protein sequence ID" value="MFB9312738.1"/>
    <property type="molecule type" value="Genomic_DNA"/>
</dbReference>
<evidence type="ECO:0000256" key="1">
    <source>
        <dbReference type="SAM" id="Phobius"/>
    </source>
</evidence>
<keyword evidence="3" id="KW-1185">Reference proteome</keyword>
<feature type="transmembrane region" description="Helical" evidence="1">
    <location>
        <begin position="7"/>
        <end position="27"/>
    </location>
</feature>
<keyword evidence="1" id="KW-1133">Transmembrane helix</keyword>
<dbReference type="Pfam" id="PF06966">
    <property type="entry name" value="DUF1295"/>
    <property type="match status" value="1"/>
</dbReference>
<name>A0ABV5K7L6_9ACTN</name>
<organism evidence="2 3">
    <name type="scientific">Nocardioides plantarum</name>
    <dbReference type="NCBI Taxonomy" id="29299"/>
    <lineage>
        <taxon>Bacteria</taxon>
        <taxon>Bacillati</taxon>
        <taxon>Actinomycetota</taxon>
        <taxon>Actinomycetes</taxon>
        <taxon>Propionibacteriales</taxon>
        <taxon>Nocardioidaceae</taxon>
        <taxon>Nocardioides</taxon>
    </lineage>
</organism>
<evidence type="ECO:0000313" key="2">
    <source>
        <dbReference type="EMBL" id="MFB9312738.1"/>
    </source>
</evidence>
<keyword evidence="1" id="KW-0472">Membrane</keyword>
<dbReference type="PANTHER" id="PTHR32251:SF23">
    <property type="entry name" value="3-OXO-5-ALPHA-STEROID 4-DEHYDROGENASE (DUF1295)"/>
    <property type="match status" value="1"/>
</dbReference>
<comment type="caution">
    <text evidence="2">The sequence shown here is derived from an EMBL/GenBank/DDBJ whole genome shotgun (WGS) entry which is preliminary data.</text>
</comment>
<feature type="transmembrane region" description="Helical" evidence="1">
    <location>
        <begin position="93"/>
        <end position="115"/>
    </location>
</feature>
<dbReference type="Gene3D" id="1.20.120.1630">
    <property type="match status" value="1"/>
</dbReference>
<sequence length="303" mass="33708">MTKGASLARVGVAYLIALVLATAWLVGGPDTGRLWLDALVADLLATLVVFAASRLHHNSSFYDAYWSVLPPYLAAYWWIAAQADGAVDTTRNVLVLGVIVVWAVRLTGNWIYAFPGLQHEDWRYPMLRERAGRAELVVDLLAIHVFPTLQVFLAMVPAYVALTRPGRAVGWLDVVAAVVGLGSVLLTWVADTQMYRFARTKQPGQALDRGLWAWSRHPNYFGEWGFWLSLALFGLAASPGDWWVLFLGAIAMLAMFLGASIPMMEERSLDRRPSYQDVIDRVPRFVPRPPRRGRRTPPAPAVP</sequence>
<reference evidence="2 3" key="1">
    <citation type="submission" date="2024-09" db="EMBL/GenBank/DDBJ databases">
        <authorList>
            <person name="Sun Q."/>
            <person name="Mori K."/>
        </authorList>
    </citation>
    <scope>NUCLEOTIDE SEQUENCE [LARGE SCALE GENOMIC DNA]</scope>
    <source>
        <strain evidence="2 3">JCM 9626</strain>
    </source>
</reference>
<feature type="transmembrane region" description="Helical" evidence="1">
    <location>
        <begin position="168"/>
        <end position="190"/>
    </location>
</feature>